<gene>
    <name evidence="1" type="ORF">FOL01_0454</name>
</gene>
<proteinExistence type="predicted"/>
<dbReference type="EMBL" id="CP014332">
    <property type="protein sequence ID" value="APS41313.1"/>
    <property type="molecule type" value="Genomic_DNA"/>
</dbReference>
<protein>
    <submittedName>
        <fullName evidence="1">Phage major capsid protein</fullName>
    </submittedName>
</protein>
<dbReference type="Pfam" id="PF25209">
    <property type="entry name" value="Phage_capsid_4"/>
    <property type="match status" value="1"/>
</dbReference>
<dbReference type="Proteomes" id="UP000185473">
    <property type="component" value="Chromosome"/>
</dbReference>
<dbReference type="NCBIfam" id="TIGR04387">
    <property type="entry name" value="capsid_maj_N4"/>
    <property type="match status" value="1"/>
</dbReference>
<evidence type="ECO:0000313" key="1">
    <source>
        <dbReference type="EMBL" id="APS41313.1"/>
    </source>
</evidence>
<accession>A0A1L6R9Y3</accession>
<name>A0A1L6R9Y3_9LACO</name>
<dbReference type="AlphaFoldDB" id="A0A1L6R9Y3"/>
<dbReference type="RefSeq" id="WP_075269151.1">
    <property type="nucleotide sequence ID" value="NZ_CP014332.1"/>
</dbReference>
<organism evidence="1 2">
    <name type="scientific">Weissella jogaejeotgali</name>
    <dbReference type="NCBI Taxonomy" id="1631871"/>
    <lineage>
        <taxon>Bacteria</taxon>
        <taxon>Bacillati</taxon>
        <taxon>Bacillota</taxon>
        <taxon>Bacilli</taxon>
        <taxon>Lactobacillales</taxon>
        <taxon>Lactobacillaceae</taxon>
        <taxon>Weissella</taxon>
    </lineage>
</organism>
<keyword evidence="2" id="KW-1185">Reference proteome</keyword>
<reference evidence="1 2" key="1">
    <citation type="submission" date="2016-02" db="EMBL/GenBank/DDBJ databases">
        <title>Complete Genome Sequence of Weissella jogaejeotgali FOL01.</title>
        <authorList>
            <person name="Lee J.-H."/>
            <person name="Ku H.-J."/>
        </authorList>
    </citation>
    <scope>NUCLEOTIDE SEQUENCE [LARGE SCALE GENOMIC DNA]</scope>
    <source>
        <strain evidence="1 2">FOL01</strain>
    </source>
</reference>
<dbReference type="SUPFAM" id="SSF56563">
    <property type="entry name" value="Major capsid protein gp5"/>
    <property type="match status" value="1"/>
</dbReference>
<dbReference type="KEGG" id="wjo:FOL01_0454"/>
<dbReference type="STRING" id="1631871.FOL01_0454"/>
<dbReference type="OrthoDB" id="2065410at2"/>
<evidence type="ECO:0000313" key="2">
    <source>
        <dbReference type="Proteomes" id="UP000185473"/>
    </source>
</evidence>
<sequence>MSVTKLENMIDPEVMGAMIQAELPQALKFTGIAQLDTTLQGRPGDEITVPSYKYIGDAVDVAEGTAIDYDLLETTTRKIGIKKAAKGVELTDESVLSGYGDPVGEAQRQVRMALASKIDNDVLAAALEAPLTLANADIDMDLIDKIEATFVDAPDAIEGQTTDQMGTLFLSYKDAAKLRKAAADNWTRASQLGDNILVSGAFGELLGWEIVRSKKVEDGQFVAVKPGALKIYLKRELLAESARDIDHKQTKFNADQHYGVAIDNDALIVRSADAPSKSEGE</sequence>